<name>C6VRZ7_DYAFD</name>
<protein>
    <submittedName>
        <fullName evidence="1">Uncharacterized protein</fullName>
    </submittedName>
</protein>
<gene>
    <name evidence="1" type="ordered locus">Dfer_3307</name>
</gene>
<keyword evidence="2" id="KW-1185">Reference proteome</keyword>
<dbReference type="RefSeq" id="WP_015812763.1">
    <property type="nucleotide sequence ID" value="NC_013037.1"/>
</dbReference>
<sequence length="612" mass="65667">MAGIQLAYGQVFPETFTSAVCSNCVPLGYSIVSGEPAVSNIVGYQGVQWASAIPFPPSKDEVIFPNTNSVFLSLKSTGTQSAKVKVISGGFVPGFEYTISYYVLTSREQFSSYGSSATLQIATTDQLPAIIATGVTNFNSNNANQWLLQELTFKAPAAELQFTLYGATIGGTGHVNFDIYSRPFKCKIPGGQVKFIRDSDITPFPCETENLYENIKLPIPAGAQVIWKANPEVTSATLTTQQASNASPLPSGQHYYAFYKGENIPYECYNTEFSNAEYSFTSVETQAQLISNSATINCVDKNSFDLTSQKAQSPYEVRWFNNDAHTGSMVSNPTQAPLGTYYAFYYNSDGNCYSTNKALLTSAFTVSPATICCNNPNNPASQIPLSGSTADVACPMQTADLTSFLPQPLNLPPNTVIEWFTTADHSTGKVDDPTAVTTGTYYAFSHDLTYGCYNTILSSSFVNVNTPCAAAELTTTLDIDGLNFKEGTERDFVVNIFETAGFGTNGNTSFRISKVGAFDITFPTNSGTSNVFGGVNNSNGNWAFSEDPNFITASSNMALPANSQTTIGFKIKRKPDKPAGIIQNVTAVIVTSSGGDKNGYNNAAVTAVSTTK</sequence>
<organism evidence="1 2">
    <name type="scientific">Dyadobacter fermentans (strain ATCC 700827 / DSM 18053 / CIP 107007 / KCTC 52180 / NS114)</name>
    <dbReference type="NCBI Taxonomy" id="471854"/>
    <lineage>
        <taxon>Bacteria</taxon>
        <taxon>Pseudomonadati</taxon>
        <taxon>Bacteroidota</taxon>
        <taxon>Cytophagia</taxon>
        <taxon>Cytophagales</taxon>
        <taxon>Spirosomataceae</taxon>
        <taxon>Dyadobacter</taxon>
    </lineage>
</organism>
<dbReference type="Proteomes" id="UP000002011">
    <property type="component" value="Chromosome"/>
</dbReference>
<dbReference type="OrthoDB" id="951012at2"/>
<reference evidence="1 2" key="1">
    <citation type="journal article" date="2009" name="Stand. Genomic Sci.">
        <title>Complete genome sequence of Dyadobacter fermentans type strain (NS114).</title>
        <authorList>
            <person name="Lang E."/>
            <person name="Lapidus A."/>
            <person name="Chertkov O."/>
            <person name="Brettin T."/>
            <person name="Detter J.C."/>
            <person name="Han C."/>
            <person name="Copeland A."/>
            <person name="Glavina Del Rio T."/>
            <person name="Nolan M."/>
            <person name="Chen F."/>
            <person name="Lucas S."/>
            <person name="Tice H."/>
            <person name="Cheng J.F."/>
            <person name="Land M."/>
            <person name="Hauser L."/>
            <person name="Chang Y.J."/>
            <person name="Jeffries C.D."/>
            <person name="Kopitz M."/>
            <person name="Bruce D."/>
            <person name="Goodwin L."/>
            <person name="Pitluck S."/>
            <person name="Ovchinnikova G."/>
            <person name="Pati A."/>
            <person name="Ivanova N."/>
            <person name="Mavrommatis K."/>
            <person name="Chen A."/>
            <person name="Palaniappan K."/>
            <person name="Chain P."/>
            <person name="Bristow J."/>
            <person name="Eisen J.A."/>
            <person name="Markowitz V."/>
            <person name="Hugenholtz P."/>
            <person name="Goker M."/>
            <person name="Rohde M."/>
            <person name="Kyrpides N.C."/>
            <person name="Klenk H.P."/>
        </authorList>
    </citation>
    <scope>NUCLEOTIDE SEQUENCE [LARGE SCALE GENOMIC DNA]</scope>
    <source>
        <strain evidence="2">ATCC 700827 / DSM 18053 / CIP 107007 / KCTC 52180 / NS114</strain>
    </source>
</reference>
<dbReference type="STRING" id="471854.Dfer_3307"/>
<dbReference type="HOGENOM" id="CLU_494978_0_0_10"/>
<evidence type="ECO:0000313" key="2">
    <source>
        <dbReference type="Proteomes" id="UP000002011"/>
    </source>
</evidence>
<evidence type="ECO:0000313" key="1">
    <source>
        <dbReference type="EMBL" id="ACT94518.1"/>
    </source>
</evidence>
<accession>C6VRZ7</accession>
<dbReference type="KEGG" id="dfe:Dfer_3307"/>
<proteinExistence type="predicted"/>
<dbReference type="EMBL" id="CP001619">
    <property type="protein sequence ID" value="ACT94518.1"/>
    <property type="molecule type" value="Genomic_DNA"/>
</dbReference>
<dbReference type="AlphaFoldDB" id="C6VRZ7"/>